<keyword evidence="3" id="KW-1185">Reference proteome</keyword>
<dbReference type="AlphaFoldDB" id="A0AAN7NSQ5"/>
<protein>
    <submittedName>
        <fullName evidence="2">Uncharacterized protein</fullName>
    </submittedName>
</protein>
<accession>A0AAN7NSQ5</accession>
<evidence type="ECO:0000256" key="1">
    <source>
        <dbReference type="SAM" id="MobiDB-lite"/>
    </source>
</evidence>
<organism evidence="2 3">
    <name type="scientific">Mycteria americana</name>
    <name type="common">Wood stork</name>
    <dbReference type="NCBI Taxonomy" id="33587"/>
    <lineage>
        <taxon>Eukaryota</taxon>
        <taxon>Metazoa</taxon>
        <taxon>Chordata</taxon>
        <taxon>Craniata</taxon>
        <taxon>Vertebrata</taxon>
        <taxon>Euteleostomi</taxon>
        <taxon>Archelosauria</taxon>
        <taxon>Archosauria</taxon>
        <taxon>Dinosauria</taxon>
        <taxon>Saurischia</taxon>
        <taxon>Theropoda</taxon>
        <taxon>Coelurosauria</taxon>
        <taxon>Aves</taxon>
        <taxon>Neognathae</taxon>
        <taxon>Neoaves</taxon>
        <taxon>Aequornithes</taxon>
        <taxon>Ciconiiformes</taxon>
        <taxon>Ciconiidae</taxon>
        <taxon>Mycteria</taxon>
    </lineage>
</organism>
<gene>
    <name evidence="2" type="ORF">QYF61_009494</name>
</gene>
<comment type="caution">
    <text evidence="2">The sequence shown here is derived from an EMBL/GenBank/DDBJ whole genome shotgun (WGS) entry which is preliminary data.</text>
</comment>
<reference evidence="2 3" key="1">
    <citation type="journal article" date="2023" name="J. Hered.">
        <title>Chromosome-level genome of the wood stork (Mycteria americana) provides insight into avian chromosome evolution.</title>
        <authorList>
            <person name="Flamio R. Jr."/>
            <person name="Ramstad K.M."/>
        </authorList>
    </citation>
    <scope>NUCLEOTIDE SEQUENCE [LARGE SCALE GENOMIC DNA]</scope>
    <source>
        <strain evidence="2">JAX WOST 10</strain>
    </source>
</reference>
<name>A0AAN7NSQ5_MYCAM</name>
<dbReference type="Proteomes" id="UP001333110">
    <property type="component" value="Unassembled WGS sequence"/>
</dbReference>
<sequence length="162" mass="18095">MLAGLDPLYCLDAIHYIVRELRKLASREQGYLAAAVAHQIRWNLPKRMGDVESWLFPDAHMRTLSPGELSAVQEPAMGGGRGRRVLCAAGSGPTAKCRSDGKKDTFKSLKVAAVLKYTAKSEKQEHNDADPPSWLRYDWDGNIPSPKNIHQSLDKQILQNER</sequence>
<dbReference type="EMBL" id="JAUNZN010000001">
    <property type="protein sequence ID" value="KAK4830291.1"/>
    <property type="molecule type" value="Genomic_DNA"/>
</dbReference>
<evidence type="ECO:0000313" key="2">
    <source>
        <dbReference type="EMBL" id="KAK4830291.1"/>
    </source>
</evidence>
<feature type="region of interest" description="Disordered" evidence="1">
    <location>
        <begin position="121"/>
        <end position="162"/>
    </location>
</feature>
<evidence type="ECO:0000313" key="3">
    <source>
        <dbReference type="Proteomes" id="UP001333110"/>
    </source>
</evidence>
<proteinExistence type="predicted"/>